<dbReference type="Pfam" id="PF00014">
    <property type="entry name" value="Kunitz_BPTI"/>
    <property type="match status" value="1"/>
</dbReference>
<evidence type="ECO:0000259" key="3">
    <source>
        <dbReference type="PROSITE" id="PS50279"/>
    </source>
</evidence>
<proteinExistence type="predicted"/>
<dbReference type="WBParaSite" id="ECPE_0001385101-mRNA-1">
    <property type="protein sequence ID" value="ECPE_0001385101-mRNA-1"/>
    <property type="gene ID" value="ECPE_0001385101"/>
</dbReference>
<dbReference type="SMART" id="SM00131">
    <property type="entry name" value="KU"/>
    <property type="match status" value="1"/>
</dbReference>
<dbReference type="CDD" id="cd22593">
    <property type="entry name" value="Kunitz_conkunitzin"/>
    <property type="match status" value="1"/>
</dbReference>
<dbReference type="AlphaFoldDB" id="A0A183B3M6"/>
<dbReference type="PROSITE" id="PS50279">
    <property type="entry name" value="BPTI_KUNITZ_2"/>
    <property type="match status" value="1"/>
</dbReference>
<keyword evidence="2" id="KW-0472">Membrane</keyword>
<keyword evidence="1" id="KW-1015">Disulfide bond</keyword>
<feature type="domain" description="BPTI/Kunitz inhibitor" evidence="3">
    <location>
        <begin position="80"/>
        <end position="130"/>
    </location>
</feature>
<dbReference type="GO" id="GO:0005615">
    <property type="term" value="C:extracellular space"/>
    <property type="evidence" value="ECO:0007669"/>
    <property type="project" value="TreeGrafter"/>
</dbReference>
<dbReference type="Gene3D" id="4.10.410.10">
    <property type="entry name" value="Pancreatic trypsin inhibitor Kunitz domain"/>
    <property type="match status" value="1"/>
</dbReference>
<reference evidence="4" key="1">
    <citation type="submission" date="2016-06" db="UniProtKB">
        <authorList>
            <consortium name="WormBaseParasite"/>
        </authorList>
    </citation>
    <scope>IDENTIFICATION</scope>
</reference>
<dbReference type="InterPro" id="IPR050098">
    <property type="entry name" value="TFPI/VKTCI-like"/>
</dbReference>
<evidence type="ECO:0000313" key="4">
    <source>
        <dbReference type="WBParaSite" id="ECPE_0001385101-mRNA-1"/>
    </source>
</evidence>
<protein>
    <submittedName>
        <fullName evidence="4">BPTI/Kunitz inhibitor domain-containing protein</fullName>
    </submittedName>
</protein>
<feature type="transmembrane region" description="Helical" evidence="2">
    <location>
        <begin position="41"/>
        <end position="69"/>
    </location>
</feature>
<accession>A0A183B3M6</accession>
<sequence>LSNLMSEDRDTLLAHPPDEERCQAAPRTAFRSNRRRKIRRGWVACLVMTGFLMFLVMMLAASFTARIYLATASENMSPECKLPLDSGFGDQPVPLWGWTSKEGRCVQFTYQGQGGNANRFPDEKSCEQKCPPRVLV</sequence>
<keyword evidence="2" id="KW-1133">Transmembrane helix</keyword>
<dbReference type="InterPro" id="IPR002223">
    <property type="entry name" value="Kunitz_BPTI"/>
</dbReference>
<evidence type="ECO:0000256" key="1">
    <source>
        <dbReference type="ARBA" id="ARBA00023157"/>
    </source>
</evidence>
<organism evidence="4">
    <name type="scientific">Echinostoma caproni</name>
    <dbReference type="NCBI Taxonomy" id="27848"/>
    <lineage>
        <taxon>Eukaryota</taxon>
        <taxon>Metazoa</taxon>
        <taxon>Spiralia</taxon>
        <taxon>Lophotrochozoa</taxon>
        <taxon>Platyhelminthes</taxon>
        <taxon>Trematoda</taxon>
        <taxon>Digenea</taxon>
        <taxon>Plagiorchiida</taxon>
        <taxon>Echinostomata</taxon>
        <taxon>Echinostomatoidea</taxon>
        <taxon>Echinostomatidae</taxon>
        <taxon>Echinostoma</taxon>
    </lineage>
</organism>
<dbReference type="PANTHER" id="PTHR10083:SF374">
    <property type="entry name" value="BPTI_KUNITZ INHIBITOR DOMAIN-CONTAINING PROTEIN"/>
    <property type="match status" value="1"/>
</dbReference>
<keyword evidence="2" id="KW-0812">Transmembrane</keyword>
<dbReference type="PANTHER" id="PTHR10083">
    <property type="entry name" value="KUNITZ-TYPE PROTEASE INHIBITOR-RELATED"/>
    <property type="match status" value="1"/>
</dbReference>
<dbReference type="SUPFAM" id="SSF57362">
    <property type="entry name" value="BPTI-like"/>
    <property type="match status" value="1"/>
</dbReference>
<dbReference type="GO" id="GO:0004867">
    <property type="term" value="F:serine-type endopeptidase inhibitor activity"/>
    <property type="evidence" value="ECO:0007669"/>
    <property type="project" value="InterPro"/>
</dbReference>
<name>A0A183B3M6_9TREM</name>
<dbReference type="InterPro" id="IPR036880">
    <property type="entry name" value="Kunitz_BPTI_sf"/>
</dbReference>
<evidence type="ECO:0000256" key="2">
    <source>
        <dbReference type="SAM" id="Phobius"/>
    </source>
</evidence>